<evidence type="ECO:0000256" key="1">
    <source>
        <dbReference type="ARBA" id="ARBA00007553"/>
    </source>
</evidence>
<feature type="domain" description="Peptidoglycan recognition protein family" evidence="6">
    <location>
        <begin position="50"/>
        <end position="194"/>
    </location>
</feature>
<keyword evidence="4" id="KW-0732">Signal</keyword>
<dbReference type="GO" id="GO:0008270">
    <property type="term" value="F:zinc ion binding"/>
    <property type="evidence" value="ECO:0007669"/>
    <property type="project" value="InterPro"/>
</dbReference>
<dbReference type="EMBL" id="GBYB01013348">
    <property type="protein sequence ID" value="JAG83115.1"/>
    <property type="molecule type" value="Transcribed_RNA"/>
</dbReference>
<reference evidence="9" key="2">
    <citation type="submission" date="2025-04" db="UniProtKB">
        <authorList>
            <consortium name="RefSeq"/>
        </authorList>
    </citation>
    <scope>IDENTIFICATION</scope>
    <source>
        <strain evidence="9">USDA-PBARC FA_bdor</strain>
        <tissue evidence="9">Whole organism</tissue>
    </source>
</reference>
<feature type="chain" id="PRO_5044541451" evidence="4">
    <location>
        <begin position="17"/>
        <end position="217"/>
    </location>
</feature>
<dbReference type="InterPro" id="IPR006619">
    <property type="entry name" value="PGRP_domain_met/bac"/>
</dbReference>
<dbReference type="Proteomes" id="UP000694866">
    <property type="component" value="Unplaced"/>
</dbReference>
<dbReference type="RefSeq" id="XP_011315365.1">
    <property type="nucleotide sequence ID" value="XM_011317063.1"/>
</dbReference>
<accession>A0A9R1TTJ6</accession>
<evidence type="ECO:0000259" key="6">
    <source>
        <dbReference type="SMART" id="SM00701"/>
    </source>
</evidence>
<dbReference type="OrthoDB" id="10001926at2759"/>
<feature type="signal peptide" evidence="4">
    <location>
        <begin position="1"/>
        <end position="16"/>
    </location>
</feature>
<dbReference type="InterPro" id="IPR002502">
    <property type="entry name" value="Amidase_domain"/>
</dbReference>
<evidence type="ECO:0000313" key="7">
    <source>
        <dbReference type="EMBL" id="JAG83115.1"/>
    </source>
</evidence>
<protein>
    <submittedName>
        <fullName evidence="7">PGRP-LF protein</fullName>
    </submittedName>
    <submittedName>
        <fullName evidence="9">Peptidoglycan-recognition protein SD-like</fullName>
    </submittedName>
</protein>
<dbReference type="PANTHER" id="PTHR11022">
    <property type="entry name" value="PEPTIDOGLYCAN RECOGNITION PROTEIN"/>
    <property type="match status" value="1"/>
</dbReference>
<organism evidence="7">
    <name type="scientific">Fopius arisanus</name>
    <dbReference type="NCBI Taxonomy" id="64838"/>
    <lineage>
        <taxon>Eukaryota</taxon>
        <taxon>Metazoa</taxon>
        <taxon>Ecdysozoa</taxon>
        <taxon>Arthropoda</taxon>
        <taxon>Hexapoda</taxon>
        <taxon>Insecta</taxon>
        <taxon>Pterygota</taxon>
        <taxon>Neoptera</taxon>
        <taxon>Endopterygota</taxon>
        <taxon>Hymenoptera</taxon>
        <taxon>Apocrita</taxon>
        <taxon>Ichneumonoidea</taxon>
        <taxon>Braconidae</taxon>
        <taxon>Opiinae</taxon>
        <taxon>Fopius</taxon>
    </lineage>
</organism>
<dbReference type="FunFam" id="3.40.80.10:FF:000001">
    <property type="entry name" value="Peptidoglycan recognition protein 1"/>
    <property type="match status" value="1"/>
</dbReference>
<dbReference type="SUPFAM" id="SSF55846">
    <property type="entry name" value="N-acetylmuramoyl-L-alanine amidase-like"/>
    <property type="match status" value="1"/>
</dbReference>
<reference evidence="7" key="1">
    <citation type="submission" date="2015-01" db="EMBL/GenBank/DDBJ databases">
        <title>Transcriptome Assembly of Fopius arisanus.</title>
        <authorList>
            <person name="Geib S."/>
        </authorList>
    </citation>
    <scope>NUCLEOTIDE SEQUENCE</scope>
</reference>
<evidence type="ECO:0000313" key="8">
    <source>
        <dbReference type="Proteomes" id="UP000694866"/>
    </source>
</evidence>
<dbReference type="Gene3D" id="3.40.80.10">
    <property type="entry name" value="Peptidoglycan recognition protein-like"/>
    <property type="match status" value="1"/>
</dbReference>
<proteinExistence type="inferred from homology"/>
<dbReference type="AlphaFoldDB" id="A0A0C9QFS3"/>
<evidence type="ECO:0000259" key="5">
    <source>
        <dbReference type="SMART" id="SM00644"/>
    </source>
</evidence>
<evidence type="ECO:0000256" key="2">
    <source>
        <dbReference type="ARBA" id="ARBA00022588"/>
    </source>
</evidence>
<dbReference type="GO" id="GO:0045087">
    <property type="term" value="P:innate immune response"/>
    <property type="evidence" value="ECO:0007669"/>
    <property type="project" value="UniProtKB-KW"/>
</dbReference>
<dbReference type="KEGG" id="fas:105274166"/>
<dbReference type="PANTHER" id="PTHR11022:SF41">
    <property type="entry name" value="PEPTIDOGLYCAN-RECOGNITION PROTEIN LC-RELATED"/>
    <property type="match status" value="1"/>
</dbReference>
<gene>
    <name evidence="7" type="primary">PGRP-LF</name>
    <name evidence="9" type="synonym">LOC105274166</name>
    <name evidence="7" type="ORF">g.21392</name>
</gene>
<keyword evidence="2" id="KW-0399">Innate immunity</keyword>
<dbReference type="CDD" id="cd06583">
    <property type="entry name" value="PGRP"/>
    <property type="match status" value="1"/>
</dbReference>
<dbReference type="Pfam" id="PF01510">
    <property type="entry name" value="Amidase_2"/>
    <property type="match status" value="1"/>
</dbReference>
<keyword evidence="8" id="KW-1185">Reference proteome</keyword>
<evidence type="ECO:0000256" key="4">
    <source>
        <dbReference type="SAM" id="SignalP"/>
    </source>
</evidence>
<dbReference type="SMART" id="SM00644">
    <property type="entry name" value="Ami_2"/>
    <property type="match status" value="1"/>
</dbReference>
<sequence length="217" mass="23678">MAQNITILIRLVMAVAEAPQLAITIELPNPSSSTNLTTTPSPPLTAHDPVKMIGRGNWGAQPPLGQSPALEMIPTPYVIIGHTGTKSCSTEAECSQKVRLIQSLHTEGNKWDDIGYNFLVGGDGNIYVGRGWNVEGVHTFNYNKKSIGVGFIGTFNDLAPNEKQLRAAQQLLELGVKFRELTSDYKLLGQRQVISTISPGEQLYGIIQTWPHWSATP</sequence>
<dbReference type="InterPro" id="IPR036505">
    <property type="entry name" value="Amidase/PGRP_sf"/>
</dbReference>
<evidence type="ECO:0000256" key="3">
    <source>
        <dbReference type="ARBA" id="ARBA00022859"/>
    </source>
</evidence>
<dbReference type="InterPro" id="IPR015510">
    <property type="entry name" value="PGRP"/>
</dbReference>
<dbReference type="GO" id="GO:0008745">
    <property type="term" value="F:N-acetylmuramoyl-L-alanine amidase activity"/>
    <property type="evidence" value="ECO:0007669"/>
    <property type="project" value="InterPro"/>
</dbReference>
<dbReference type="SMART" id="SM00701">
    <property type="entry name" value="PGRP"/>
    <property type="match status" value="1"/>
</dbReference>
<keyword evidence="3" id="KW-0391">Immunity</keyword>
<name>A0A0C9QFS3_9HYME</name>
<accession>A0A0C9QFS3</accession>
<dbReference type="GeneID" id="105274166"/>
<dbReference type="GO" id="GO:0009253">
    <property type="term" value="P:peptidoglycan catabolic process"/>
    <property type="evidence" value="ECO:0007669"/>
    <property type="project" value="InterPro"/>
</dbReference>
<feature type="domain" description="N-acetylmuramoyl-L-alanine amidase" evidence="5">
    <location>
        <begin position="62"/>
        <end position="200"/>
    </location>
</feature>
<evidence type="ECO:0000313" key="9">
    <source>
        <dbReference type="RefSeq" id="XP_011315365.1"/>
    </source>
</evidence>
<comment type="similarity">
    <text evidence="1">Belongs to the N-acetylmuramoyl-L-alanine amidase 2 family.</text>
</comment>